<evidence type="ECO:0000259" key="1">
    <source>
        <dbReference type="Pfam" id="PF04965"/>
    </source>
</evidence>
<protein>
    <submittedName>
        <fullName evidence="2">Gene 25-like lysozyme</fullName>
    </submittedName>
</protein>
<dbReference type="OrthoDB" id="1161413at2"/>
<feature type="domain" description="IraD/Gp25-like" evidence="1">
    <location>
        <begin position="27"/>
        <end position="103"/>
    </location>
</feature>
<dbReference type="InterPro" id="IPR007048">
    <property type="entry name" value="IraD/Gp25-like"/>
</dbReference>
<dbReference type="Pfam" id="PF04965">
    <property type="entry name" value="GPW_gp25"/>
    <property type="match status" value="1"/>
</dbReference>
<dbReference type="GeneID" id="94550096"/>
<dbReference type="Gene3D" id="3.10.450.40">
    <property type="match status" value="1"/>
</dbReference>
<gene>
    <name evidence="2" type="ORF">C7382_10327</name>
</gene>
<dbReference type="AlphaFoldDB" id="A0A2U1FME3"/>
<dbReference type="Proteomes" id="UP000245462">
    <property type="component" value="Unassembled WGS sequence"/>
</dbReference>
<dbReference type="RefSeq" id="WP_116678649.1">
    <property type="nucleotide sequence ID" value="NZ_QEKY01000003.1"/>
</dbReference>
<reference evidence="2 3" key="1">
    <citation type="submission" date="2018-04" db="EMBL/GenBank/DDBJ databases">
        <title>Genomic Encyclopedia of Type Strains, Phase IV (KMG-IV): sequencing the most valuable type-strain genomes for metagenomic binning, comparative biology and taxonomic classification.</title>
        <authorList>
            <person name="Goeker M."/>
        </authorList>
    </citation>
    <scope>NUCLEOTIDE SEQUENCE [LARGE SCALE GENOMIC DNA]</scope>
    <source>
        <strain evidence="2 3">DSM 28520</strain>
    </source>
</reference>
<evidence type="ECO:0000313" key="2">
    <source>
        <dbReference type="EMBL" id="PVZ13334.1"/>
    </source>
</evidence>
<accession>A0A2U1FME3</accession>
<comment type="caution">
    <text evidence="2">The sequence shown here is derived from an EMBL/GenBank/DDBJ whole genome shotgun (WGS) entry which is preliminary data.</text>
</comment>
<dbReference type="SUPFAM" id="SSF160719">
    <property type="entry name" value="gpW/gp25-like"/>
    <property type="match status" value="1"/>
</dbReference>
<proteinExistence type="predicted"/>
<evidence type="ECO:0000313" key="3">
    <source>
        <dbReference type="Proteomes" id="UP000245462"/>
    </source>
</evidence>
<organism evidence="2 3">
    <name type="scientific">Porphyromonas loveana</name>
    <dbReference type="NCBI Taxonomy" id="1884669"/>
    <lineage>
        <taxon>Bacteria</taxon>
        <taxon>Pseudomonadati</taxon>
        <taxon>Bacteroidota</taxon>
        <taxon>Bacteroidia</taxon>
        <taxon>Bacteroidales</taxon>
        <taxon>Porphyromonadaceae</taxon>
        <taxon>Porphyromonas</taxon>
    </lineage>
</organism>
<name>A0A2U1FME3_9PORP</name>
<sequence>MRETYYKIPFDFGTLLDEEQGMQERCSEKESIYRHIELLITTCPGEHIYDRDFGSEIWDMDFERIVSLETWKTKFKKFLCKAISAYERRISGCDLKLEVSDVLHENVSDTNVSVRKRVDIYIETTVVSSGERLNLHHRLYLGPLSKQ</sequence>
<dbReference type="EMBL" id="QEKY01000003">
    <property type="protein sequence ID" value="PVZ13334.1"/>
    <property type="molecule type" value="Genomic_DNA"/>
</dbReference>
<keyword evidence="3" id="KW-1185">Reference proteome</keyword>